<feature type="region of interest" description="Disordered" evidence="6">
    <location>
        <begin position="768"/>
        <end position="809"/>
    </location>
</feature>
<keyword evidence="4 5" id="KW-0067">ATP-binding</keyword>
<evidence type="ECO:0000256" key="6">
    <source>
        <dbReference type="SAM" id="MobiDB-lite"/>
    </source>
</evidence>
<dbReference type="SMART" id="SM00220">
    <property type="entry name" value="S_TKc"/>
    <property type="match status" value="1"/>
</dbReference>
<sequence length="1459" mass="159694">MKPIPHPSVFDETHFIKKPPAKERAIQVRPITPVKNNRIFSKASHSTKPHTKIEMFSEAIGEPFQVLHFIGSGSFGDVYKIRDKLTNQLYAAKWTNKPHRGQADRHAAMLELFTFAYIHPHPHIVGFHKAWEQDGHMFTLTELCEGGDLMNHIETRDFLEESELWTILVDITLAIKQLQDQQVIHLDVKPDNIFRMDNGHFKLGDFGLSHITDWTRSSAVGDSRYLAPEILKHPPTTAADIFSLGATLFEASERVEMPTNGSLWHRLRENPPALEGRSEAFTNIVHRMLASDPISRPTPDEILQLPQVSQILRTRGWPQIRISTVIFRRLSHIVSLFWRLFYNLSQHDSHRTKSAQTNNLMALPSYLIPPDPRIFEAKTAQLTSLIAVLTTHEELQLQAKPYLDDGGLWRQLDSLSPPTDETEDRRFVSPAFITTPHHSNGMTVNVDQTTPQNPLLSPSTPLGSHSIPSLPPALCSILSPISVRATSSHLSSQSPLSSPTGLSPYSSFRTPSLHPNLPPRVYSHTTPSPHLLGSVPDDSPSRLTNHPSFVLVGRGPFTPRGSPGLFGTTSPSLPQLSFPSTSVSPMQPKASINTPIHHPMHFAHFPAEAPSMRSHSFESDSGMPSAFSFSFNSPATILQNQIAPVSRSNSHAGPFLNYPSRSPPLQAISVSSRTPTQNTTPKASAIDSLTELETDDLDQSGSRSFFVTSGDLQQELTARSKSVHHPLQSPSFAAPASEKSNLRDSISTTTTERTDGISALGRVALRSPHLLSSPPTSTRKIQRMDRHGKSVAGTSFESTETPSSLSTMCFSPETTEWDEPIVAKNSLMLPISLPRTSSAQVNANPKQSLLVNPFTSHSKRRNTSVSPTNQTQLQSAMKDPILTTHFTPKNDAPRAQTLPGPHTRQSKTPFSPAVGYGQLTLGRATDGDQDGLKETISSAITLSPTSIWRGKGIGSFAGTGRQPPVPPPPLLSRPPILKSRSNGERVAGMTLTMHTDEDEPTFVSGDDDTTFFTVISESPHLTTTVADDESFHFHHPLPSFPSPTFHNDRPPSRNQNVGETDTVLPALDILRVFSLVTQPALVSILAPLPIDTHVKLITSIFTVVSAVRLFTNSFRPRPQRDVQDGRGANGTADTSPRDTTLTSQLAGQFAALVLVSFFRDHFAGFTIQRAHSTSSSSLINTPTILAADSKRSSASFHSPLPSASLNNLESNLFLSRPATNPNTMDPVLHFDSISSGTNDERTFEIPSSPNSNPSLSLSSSFQTHTPRRRGSAPTDALSVLITTPQTLSRRQSERDFRLPTPSHHTMPSPTQAVITSSPSSRVTASGRRGGDVLEVETTFKRLTFTPIKPSQPPPHPSFFLPSPSFPMASLADQLDTFAISSRDQPLLTPYSSPVPVDSAPPLLPPSPPSPPLSFESDFYAQALDDPEAFFLRYGYPPQPLVPISLAHVAALSVILVLTD</sequence>
<reference evidence="8 9" key="1">
    <citation type="journal article" date="2022" name="bioRxiv">
        <title>Genomics of Preaxostyla Flagellates Illuminates Evolutionary Transitions and the Path Towards Mitochondrial Loss.</title>
        <authorList>
            <person name="Novak L.V.F."/>
            <person name="Treitli S.C."/>
            <person name="Pyrih J."/>
            <person name="Halakuc P."/>
            <person name="Pipaliya S.V."/>
            <person name="Vacek V."/>
            <person name="Brzon O."/>
            <person name="Soukal P."/>
            <person name="Eme L."/>
            <person name="Dacks J.B."/>
            <person name="Karnkowska A."/>
            <person name="Elias M."/>
            <person name="Hampl V."/>
        </authorList>
    </citation>
    <scope>NUCLEOTIDE SEQUENCE [LARGE SCALE GENOMIC DNA]</scope>
    <source>
        <strain evidence="8">NAU3</strain>
        <tissue evidence="8">Gut</tissue>
    </source>
</reference>
<dbReference type="EC" id="2.7.11.1" evidence="8"/>
<feature type="compositionally biased region" description="Polar residues" evidence="6">
    <location>
        <begin position="1311"/>
        <end position="1323"/>
    </location>
</feature>
<evidence type="ECO:0000259" key="7">
    <source>
        <dbReference type="PROSITE" id="PS50011"/>
    </source>
</evidence>
<feature type="region of interest" description="Disordered" evidence="6">
    <location>
        <begin position="1231"/>
        <end position="1328"/>
    </location>
</feature>
<feature type="compositionally biased region" description="Polar residues" evidence="6">
    <location>
        <begin position="1280"/>
        <end position="1289"/>
    </location>
</feature>
<dbReference type="SUPFAM" id="SSF56112">
    <property type="entry name" value="Protein kinase-like (PK-like)"/>
    <property type="match status" value="1"/>
</dbReference>
<evidence type="ECO:0000313" key="9">
    <source>
        <dbReference type="Proteomes" id="UP001281761"/>
    </source>
</evidence>
<dbReference type="Proteomes" id="UP001281761">
    <property type="component" value="Unassembled WGS sequence"/>
</dbReference>
<feature type="compositionally biased region" description="Polar residues" evidence="6">
    <location>
        <begin position="668"/>
        <end position="682"/>
    </location>
</feature>
<dbReference type="GO" id="GO:0004674">
    <property type="term" value="F:protein serine/threonine kinase activity"/>
    <property type="evidence" value="ECO:0007669"/>
    <property type="project" value="UniProtKB-EC"/>
</dbReference>
<evidence type="ECO:0000256" key="5">
    <source>
        <dbReference type="PROSITE-ProRule" id="PRU10141"/>
    </source>
</evidence>
<dbReference type="InterPro" id="IPR050339">
    <property type="entry name" value="CC_SR_Kinase"/>
</dbReference>
<feature type="compositionally biased region" description="Low complexity" evidence="6">
    <location>
        <begin position="768"/>
        <end position="779"/>
    </location>
</feature>
<name>A0ABQ9WXN4_9EUKA</name>
<feature type="region of interest" description="Disordered" evidence="6">
    <location>
        <begin position="1116"/>
        <end position="1139"/>
    </location>
</feature>
<keyword evidence="2 5" id="KW-0547">Nucleotide-binding</keyword>
<organism evidence="8 9">
    <name type="scientific">Blattamonas nauphoetae</name>
    <dbReference type="NCBI Taxonomy" id="2049346"/>
    <lineage>
        <taxon>Eukaryota</taxon>
        <taxon>Metamonada</taxon>
        <taxon>Preaxostyla</taxon>
        <taxon>Oxymonadida</taxon>
        <taxon>Blattamonas</taxon>
    </lineage>
</organism>
<dbReference type="InterPro" id="IPR000719">
    <property type="entry name" value="Prot_kinase_dom"/>
</dbReference>
<evidence type="ECO:0000313" key="8">
    <source>
        <dbReference type="EMBL" id="KAK2944242.1"/>
    </source>
</evidence>
<feature type="domain" description="Protein kinase" evidence="7">
    <location>
        <begin position="64"/>
        <end position="308"/>
    </location>
</feature>
<dbReference type="InterPro" id="IPR017441">
    <property type="entry name" value="Protein_kinase_ATP_BS"/>
</dbReference>
<keyword evidence="3 8" id="KW-0418">Kinase</keyword>
<feature type="region of interest" description="Disordered" evidence="6">
    <location>
        <begin position="489"/>
        <end position="546"/>
    </location>
</feature>
<dbReference type="EMBL" id="JARBJD010000308">
    <property type="protein sequence ID" value="KAK2944242.1"/>
    <property type="molecule type" value="Genomic_DNA"/>
</dbReference>
<dbReference type="InterPro" id="IPR011009">
    <property type="entry name" value="Kinase-like_dom_sf"/>
</dbReference>
<feature type="region of interest" description="Disordered" evidence="6">
    <location>
        <begin position="653"/>
        <end position="685"/>
    </location>
</feature>
<evidence type="ECO:0000256" key="2">
    <source>
        <dbReference type="ARBA" id="ARBA00022741"/>
    </source>
</evidence>
<feature type="compositionally biased region" description="Low complexity" evidence="6">
    <location>
        <begin position="489"/>
        <end position="507"/>
    </location>
</feature>
<evidence type="ECO:0000256" key="1">
    <source>
        <dbReference type="ARBA" id="ARBA00022679"/>
    </source>
</evidence>
<feature type="compositionally biased region" description="Low complexity" evidence="6">
    <location>
        <begin position="1246"/>
        <end position="1260"/>
    </location>
</feature>
<keyword evidence="9" id="KW-1185">Reference proteome</keyword>
<feature type="compositionally biased region" description="Low complexity" evidence="6">
    <location>
        <begin position="1299"/>
        <end position="1310"/>
    </location>
</feature>
<proteinExistence type="predicted"/>
<dbReference type="PROSITE" id="PS50011">
    <property type="entry name" value="PROTEIN_KINASE_DOM"/>
    <property type="match status" value="1"/>
</dbReference>
<feature type="region of interest" description="Disordered" evidence="6">
    <location>
        <begin position="952"/>
        <end position="982"/>
    </location>
</feature>
<evidence type="ECO:0000256" key="3">
    <source>
        <dbReference type="ARBA" id="ARBA00022777"/>
    </source>
</evidence>
<protein>
    <submittedName>
        <fullName evidence="8">Membrane-associated tyrosine- and threonine-specific cdc2-inhibitory kinase</fullName>
        <ecNumber evidence="8">2.7.11.1</ecNumber>
    </submittedName>
</protein>
<evidence type="ECO:0000256" key="4">
    <source>
        <dbReference type="ARBA" id="ARBA00022840"/>
    </source>
</evidence>
<keyword evidence="1 8" id="KW-0808">Transferase</keyword>
<feature type="region of interest" description="Disordered" evidence="6">
    <location>
        <begin position="883"/>
        <end position="914"/>
    </location>
</feature>
<dbReference type="Pfam" id="PF00069">
    <property type="entry name" value="Pkinase"/>
    <property type="match status" value="1"/>
</dbReference>
<dbReference type="PROSITE" id="PS00107">
    <property type="entry name" value="PROTEIN_KINASE_ATP"/>
    <property type="match status" value="1"/>
</dbReference>
<feature type="compositionally biased region" description="Pro residues" evidence="6">
    <location>
        <begin position="963"/>
        <end position="972"/>
    </location>
</feature>
<feature type="binding site" evidence="5">
    <location>
        <position position="93"/>
    </location>
    <ligand>
        <name>ATP</name>
        <dbReference type="ChEBI" id="CHEBI:30616"/>
    </ligand>
</feature>
<dbReference type="PANTHER" id="PTHR11042:SF190">
    <property type="entry name" value="MITOSIS INHIBITOR PROTEIN KINASE MIK1"/>
    <property type="match status" value="1"/>
</dbReference>
<dbReference type="PANTHER" id="PTHR11042">
    <property type="entry name" value="EUKARYOTIC TRANSLATION INITIATION FACTOR 2-ALPHA KINASE EIF2-ALPHA KINASE -RELATED"/>
    <property type="match status" value="1"/>
</dbReference>
<dbReference type="Gene3D" id="3.30.200.20">
    <property type="entry name" value="Phosphorylase Kinase, domain 1"/>
    <property type="match status" value="1"/>
</dbReference>
<feature type="region of interest" description="Disordered" evidence="6">
    <location>
        <begin position="717"/>
        <end position="751"/>
    </location>
</feature>
<accession>A0ABQ9WXN4</accession>
<comment type="caution">
    <text evidence="8">The sequence shown here is derived from an EMBL/GenBank/DDBJ whole genome shotgun (WGS) entry which is preliminary data.</text>
</comment>
<gene>
    <name evidence="8" type="ORF">BLNAU_20852</name>
</gene>
<feature type="compositionally biased region" description="Polar residues" evidence="6">
    <location>
        <begin position="792"/>
        <end position="809"/>
    </location>
</feature>
<dbReference type="Gene3D" id="1.10.510.10">
    <property type="entry name" value="Transferase(Phosphotransferase) domain 1"/>
    <property type="match status" value="1"/>
</dbReference>